<name>A0ABR2IVQ5_9PEZI</name>
<feature type="compositionally biased region" description="Low complexity" evidence="1">
    <location>
        <begin position="131"/>
        <end position="143"/>
    </location>
</feature>
<dbReference type="Proteomes" id="UP001390339">
    <property type="component" value="Unassembled WGS sequence"/>
</dbReference>
<reference evidence="2 3" key="1">
    <citation type="journal article" date="2024" name="IMA Fungus">
        <title>Apiospora arundinis, a panoply of carbohydrate-active enzymes and secondary metabolites.</title>
        <authorList>
            <person name="Sorensen T."/>
            <person name="Petersen C."/>
            <person name="Muurmann A.T."/>
            <person name="Christiansen J.V."/>
            <person name="Brundto M.L."/>
            <person name="Overgaard C.K."/>
            <person name="Boysen A.T."/>
            <person name="Wollenberg R.D."/>
            <person name="Larsen T.O."/>
            <person name="Sorensen J.L."/>
            <person name="Nielsen K.L."/>
            <person name="Sondergaard T.E."/>
        </authorList>
    </citation>
    <scope>NUCLEOTIDE SEQUENCE [LARGE SCALE GENOMIC DNA]</scope>
    <source>
        <strain evidence="2 3">AAU 773</strain>
    </source>
</reference>
<protein>
    <submittedName>
        <fullName evidence="2">Uncharacterized protein</fullName>
    </submittedName>
</protein>
<dbReference type="EMBL" id="JAPCWZ010000004">
    <property type="protein sequence ID" value="KAK8868925.1"/>
    <property type="molecule type" value="Genomic_DNA"/>
</dbReference>
<accession>A0ABR2IVQ5</accession>
<keyword evidence="3" id="KW-1185">Reference proteome</keyword>
<feature type="region of interest" description="Disordered" evidence="1">
    <location>
        <begin position="111"/>
        <end position="151"/>
    </location>
</feature>
<proteinExistence type="predicted"/>
<evidence type="ECO:0000313" key="3">
    <source>
        <dbReference type="Proteomes" id="UP001390339"/>
    </source>
</evidence>
<feature type="region of interest" description="Disordered" evidence="1">
    <location>
        <begin position="178"/>
        <end position="229"/>
    </location>
</feature>
<feature type="compositionally biased region" description="Basic residues" evidence="1">
    <location>
        <begin position="178"/>
        <end position="201"/>
    </location>
</feature>
<organism evidence="2 3">
    <name type="scientific">Apiospora arundinis</name>
    <dbReference type="NCBI Taxonomy" id="335852"/>
    <lineage>
        <taxon>Eukaryota</taxon>
        <taxon>Fungi</taxon>
        <taxon>Dikarya</taxon>
        <taxon>Ascomycota</taxon>
        <taxon>Pezizomycotina</taxon>
        <taxon>Sordariomycetes</taxon>
        <taxon>Xylariomycetidae</taxon>
        <taxon>Amphisphaeriales</taxon>
        <taxon>Apiosporaceae</taxon>
        <taxon>Apiospora</taxon>
    </lineage>
</organism>
<sequence length="229" mass="25335">MCIAVQYVYQCYSCHSTVIKDIHHGPRQPCPAAMRNNLPSPEGGGGGGCVPHLDYCPGLVWESRRRRCCDDIDPRAATNLTDGNDYPYFLLRSEKLCLWCEVQDEMRQSGVHAESDVLDTTTIPAPPPPTTAAAAAASSSSTAVKRRKKSRTATAIAAIAGHSCSRYWGETDHHCHEHVRRSHRHRHRRGSRSTKQKKKRKVAECGFNRDPSDGNDSDDDDEDGGAPLR</sequence>
<gene>
    <name evidence="2" type="ORF">PGQ11_007503</name>
</gene>
<evidence type="ECO:0000256" key="1">
    <source>
        <dbReference type="SAM" id="MobiDB-lite"/>
    </source>
</evidence>
<evidence type="ECO:0000313" key="2">
    <source>
        <dbReference type="EMBL" id="KAK8868925.1"/>
    </source>
</evidence>
<feature type="compositionally biased region" description="Acidic residues" evidence="1">
    <location>
        <begin position="213"/>
        <end position="229"/>
    </location>
</feature>
<comment type="caution">
    <text evidence="2">The sequence shown here is derived from an EMBL/GenBank/DDBJ whole genome shotgun (WGS) entry which is preliminary data.</text>
</comment>